<evidence type="ECO:0000313" key="2">
    <source>
        <dbReference type="EMBL" id="GJT44481.1"/>
    </source>
</evidence>
<accession>A0ABQ5DZ68</accession>
<comment type="caution">
    <text evidence="2">The sequence shown here is derived from an EMBL/GenBank/DDBJ whole genome shotgun (WGS) entry which is preliminary data.</text>
</comment>
<dbReference type="Proteomes" id="UP001151760">
    <property type="component" value="Unassembled WGS sequence"/>
</dbReference>
<feature type="domain" description="Transposase-associated" evidence="1">
    <location>
        <begin position="3"/>
        <end position="86"/>
    </location>
</feature>
<proteinExistence type="predicted"/>
<dbReference type="GO" id="GO:0003964">
    <property type="term" value="F:RNA-directed DNA polymerase activity"/>
    <property type="evidence" value="ECO:0007669"/>
    <property type="project" value="UniProtKB-KW"/>
</dbReference>
<evidence type="ECO:0000259" key="1">
    <source>
        <dbReference type="Pfam" id="PF13963"/>
    </source>
</evidence>
<keyword evidence="2" id="KW-0808">Transferase</keyword>
<dbReference type="PANTHER" id="PTHR10775:SF179">
    <property type="entry name" value="TRANSPOSON, EN_SPM-LIKE, TRANSPOSASE-ASSOCIATED DOMAIN PROTEIN"/>
    <property type="match status" value="1"/>
</dbReference>
<evidence type="ECO:0000313" key="3">
    <source>
        <dbReference type="Proteomes" id="UP001151760"/>
    </source>
</evidence>
<keyword evidence="2" id="KW-0695">RNA-directed DNA polymerase</keyword>
<protein>
    <submittedName>
        <fullName evidence="2">Reverse transcriptase domain-containing protein</fullName>
    </submittedName>
</protein>
<sequence length="325" mass="36867">MDKSWMGTNRTNKSYLYGVAAFIDYAVHNLQKMGKIDLRVNKQHLLMPCPCTKCLNHIKHKVEEVQFHLFRNGIDLSYTNWTRHGEKDEPSISAPEPVNATTEFVDDTDFALDILTDGPTTVEMVNATKDNFDEDDLVKFQELLLDAEKPLYEGCPDFTKLSAIVKLLNLKGKYGASDKFFTELLGLIKKMLPAGNEMVEKTYQAKKVMKLMGSRYKKIHVCINNCLLYWKDDKDLTACQTCGISRWKVDNKTHKVYENIPAKAWRTIDEKFPESAEDPRNLRLGISADGVDLNTGNRHHKKNVAESLVGTLLHVPGKTKDGVNA</sequence>
<name>A0ABQ5DZ68_9ASTR</name>
<dbReference type="EMBL" id="BQNB010015817">
    <property type="protein sequence ID" value="GJT44481.1"/>
    <property type="molecule type" value="Genomic_DNA"/>
</dbReference>
<dbReference type="InterPro" id="IPR029480">
    <property type="entry name" value="Transpos_assoc"/>
</dbReference>
<reference evidence="2" key="1">
    <citation type="journal article" date="2022" name="Int. J. Mol. Sci.">
        <title>Draft Genome of Tanacetum Coccineum: Genomic Comparison of Closely Related Tanacetum-Family Plants.</title>
        <authorList>
            <person name="Yamashiro T."/>
            <person name="Shiraishi A."/>
            <person name="Nakayama K."/>
            <person name="Satake H."/>
        </authorList>
    </citation>
    <scope>NUCLEOTIDE SEQUENCE</scope>
</reference>
<reference evidence="2" key="2">
    <citation type="submission" date="2022-01" db="EMBL/GenBank/DDBJ databases">
        <authorList>
            <person name="Yamashiro T."/>
            <person name="Shiraishi A."/>
            <person name="Satake H."/>
            <person name="Nakayama K."/>
        </authorList>
    </citation>
    <scope>NUCLEOTIDE SEQUENCE</scope>
</reference>
<dbReference type="Pfam" id="PF13963">
    <property type="entry name" value="Transpos_assoc"/>
    <property type="match status" value="1"/>
</dbReference>
<dbReference type="PANTHER" id="PTHR10775">
    <property type="entry name" value="OS08G0208400 PROTEIN"/>
    <property type="match status" value="1"/>
</dbReference>
<gene>
    <name evidence="2" type="ORF">Tco_0953196</name>
</gene>
<organism evidence="2 3">
    <name type="scientific">Tanacetum coccineum</name>
    <dbReference type="NCBI Taxonomy" id="301880"/>
    <lineage>
        <taxon>Eukaryota</taxon>
        <taxon>Viridiplantae</taxon>
        <taxon>Streptophyta</taxon>
        <taxon>Embryophyta</taxon>
        <taxon>Tracheophyta</taxon>
        <taxon>Spermatophyta</taxon>
        <taxon>Magnoliopsida</taxon>
        <taxon>eudicotyledons</taxon>
        <taxon>Gunneridae</taxon>
        <taxon>Pentapetalae</taxon>
        <taxon>asterids</taxon>
        <taxon>campanulids</taxon>
        <taxon>Asterales</taxon>
        <taxon>Asteraceae</taxon>
        <taxon>Asteroideae</taxon>
        <taxon>Anthemideae</taxon>
        <taxon>Anthemidinae</taxon>
        <taxon>Tanacetum</taxon>
    </lineage>
</organism>
<keyword evidence="3" id="KW-1185">Reference proteome</keyword>
<keyword evidence="2" id="KW-0548">Nucleotidyltransferase</keyword>